<feature type="transmembrane region" description="Helical" evidence="1">
    <location>
        <begin position="749"/>
        <end position="772"/>
    </location>
</feature>
<name>A0A4Q7E3K0_9CYAN</name>
<dbReference type="AlphaFoldDB" id="A0A4Q7E3K0"/>
<gene>
    <name evidence="3" type="ORF">DYY88_18125</name>
</gene>
<sequence length="797" mass="87911">MAVWSCCLVGLTQLTPTTAQTGLVTPTVPPSYPAQQFPKADYLPVSAWSGRLVLPNQTDAEAEAMDWVWLEIYTSPDPVLVGQWMRLQWQDSPEIQAYLQTVTRGIEFNEAAIASLELGRIHPTRLNGWANVGPLQSLAGTRPEDDMIVALPEDRLEVDVANAVLRIAAIPIQIPERFYSLVTVLGPNEAYPPATDCPSRQPCPPEYQQVRHYNPVTQAFDGAVETVYWPQAAAGENGVHPSTSQWIARSPAGAAGWYIYGAQQSDGLFGVKAISPNSLFQLTPQRLVTGRTEALNYINFGNWRQTPQRKGTAQSVFATPNVPTALPNWQMGDRFLVIHLFGGIGGNQAEPRSVVGTVTGHYAYGFGEVVLDPFTQTPRLQIIYDQVYSHNPQGIVAGRSLWAEYAGNLQRGWLGTRPISDVLVKIPSLSHVYRFGETTLNPFATFQRELAVMMARYRTGDGSGAAIVTPAQSCVQDSNQALYETIQAIKSQVTAQPEIGIWLKTHPDDPQTALFQDLIALGQSLQRELVPLGIARPDWQDNAQVLVGIAASDRPARNVNTPLNNLLSWRTVMPRVAYDNVTAILLNHGAELWFLRTNQVGGADPTIRPLAPTELLGEYTVIPTAFSRVIESLRWPRWRDWGVVLLGLAIFAAMQVLDLRLPADAMSRLIREGHPGFSLQFASLGLLTPALVQELLFRVLLLPHPTEAVRLVTGLIWSGMSLGLFVAYCSWRSRRRHQTTPHGALAFDLYPCLCLGILAMVIYFSTGSLWAVTVFHWGAWLWQQQLATLAQPPVADG</sequence>
<dbReference type="InterPro" id="IPR003675">
    <property type="entry name" value="Rce1/LyrA-like_dom"/>
</dbReference>
<keyword evidence="1" id="KW-1133">Transmembrane helix</keyword>
<keyword evidence="1" id="KW-0472">Membrane</keyword>
<feature type="transmembrane region" description="Helical" evidence="1">
    <location>
        <begin position="708"/>
        <end position="728"/>
    </location>
</feature>
<dbReference type="Pfam" id="PF02517">
    <property type="entry name" value="Rce1-like"/>
    <property type="match status" value="1"/>
</dbReference>
<evidence type="ECO:0000313" key="4">
    <source>
        <dbReference type="Proteomes" id="UP000292459"/>
    </source>
</evidence>
<evidence type="ECO:0000313" key="3">
    <source>
        <dbReference type="EMBL" id="RZM76582.1"/>
    </source>
</evidence>
<reference evidence="3 4" key="1">
    <citation type="submission" date="2018-11" db="EMBL/GenBank/DDBJ databases">
        <title>Whole genome sequencing of an environmental sample.</title>
        <authorList>
            <person name="Sarangi A.N."/>
            <person name="Singh D."/>
            <person name="Tripathy S."/>
        </authorList>
    </citation>
    <scope>NUCLEOTIDE SEQUENCE [LARGE SCALE GENOMIC DNA]</scope>
    <source>
        <strain evidence="3 4">Lakshadweep</strain>
    </source>
</reference>
<dbReference type="GO" id="GO:0006508">
    <property type="term" value="P:proteolysis"/>
    <property type="evidence" value="ECO:0007669"/>
    <property type="project" value="UniProtKB-KW"/>
</dbReference>
<keyword evidence="3" id="KW-0482">Metalloprotease</keyword>
<evidence type="ECO:0000259" key="2">
    <source>
        <dbReference type="Pfam" id="PF02517"/>
    </source>
</evidence>
<keyword evidence="4" id="KW-1185">Reference proteome</keyword>
<protein>
    <submittedName>
        <fullName evidence="3">CPBP family intramembrane metalloprotease domain-containing protein</fullName>
    </submittedName>
</protein>
<proteinExistence type="predicted"/>
<feature type="domain" description="CAAX prenyl protease 2/Lysostaphin resistance protein A-like" evidence="2">
    <location>
        <begin position="681"/>
        <end position="778"/>
    </location>
</feature>
<keyword evidence="3" id="KW-0378">Hydrolase</keyword>
<dbReference type="OrthoDB" id="5141003at2"/>
<dbReference type="GO" id="GO:0004175">
    <property type="term" value="F:endopeptidase activity"/>
    <property type="evidence" value="ECO:0007669"/>
    <property type="project" value="UniProtKB-ARBA"/>
</dbReference>
<dbReference type="EMBL" id="QVFV01000005">
    <property type="protein sequence ID" value="RZM76582.1"/>
    <property type="molecule type" value="Genomic_DNA"/>
</dbReference>
<evidence type="ECO:0000256" key="1">
    <source>
        <dbReference type="SAM" id="Phobius"/>
    </source>
</evidence>
<dbReference type="GO" id="GO:0008237">
    <property type="term" value="F:metallopeptidase activity"/>
    <property type="evidence" value="ECO:0007669"/>
    <property type="project" value="UniProtKB-KW"/>
</dbReference>
<accession>A0A4Q7E3K0</accession>
<dbReference type="Proteomes" id="UP000292459">
    <property type="component" value="Unassembled WGS sequence"/>
</dbReference>
<comment type="caution">
    <text evidence="3">The sequence shown here is derived from an EMBL/GenBank/DDBJ whole genome shotgun (WGS) entry which is preliminary data.</text>
</comment>
<dbReference type="RefSeq" id="WP_130199507.1">
    <property type="nucleotide sequence ID" value="NZ_QVFV01000005.1"/>
</dbReference>
<keyword evidence="3" id="KW-0645">Protease</keyword>
<keyword evidence="1" id="KW-0812">Transmembrane</keyword>
<organism evidence="3 4">
    <name type="scientific">Leptolyngbya iicbica LK</name>
    <dbReference type="NCBI Taxonomy" id="2294035"/>
    <lineage>
        <taxon>Bacteria</taxon>
        <taxon>Bacillati</taxon>
        <taxon>Cyanobacteriota</taxon>
        <taxon>Cyanophyceae</taxon>
        <taxon>Leptolyngbyales</taxon>
        <taxon>Leptolyngbyaceae</taxon>
        <taxon>Leptolyngbya group</taxon>
        <taxon>Leptolyngbya</taxon>
        <taxon>Leptolyngbya iicbica</taxon>
    </lineage>
</organism>
<dbReference type="GO" id="GO:0080120">
    <property type="term" value="P:CAAX-box protein maturation"/>
    <property type="evidence" value="ECO:0007669"/>
    <property type="project" value="UniProtKB-ARBA"/>
</dbReference>